<dbReference type="GO" id="GO:0005304">
    <property type="term" value="F:L-valine transmembrane transporter activity"/>
    <property type="evidence" value="ECO:0007669"/>
    <property type="project" value="TreeGrafter"/>
</dbReference>
<keyword evidence="4" id="KW-0997">Cell inner membrane</keyword>
<reference evidence="11 12" key="1">
    <citation type="journal article" date="2015" name="Genome Announc.">
        <title>Complete Genome of Geobacter pickeringii G13T, a Metal-Reducing Isolate from Sedimentary Kaolin Deposits.</title>
        <authorList>
            <person name="Badalamenti J.P."/>
            <person name="Bond D.R."/>
        </authorList>
    </citation>
    <scope>NUCLEOTIDE SEQUENCE [LARGE SCALE GENOMIC DNA]</scope>
    <source>
        <strain evidence="11 12">G13</strain>
    </source>
</reference>
<feature type="transmembrane region" description="Helical" evidence="10">
    <location>
        <begin position="265"/>
        <end position="284"/>
    </location>
</feature>
<proteinExistence type="inferred from homology"/>
<dbReference type="InterPro" id="IPR001851">
    <property type="entry name" value="ABC_transp_permease"/>
</dbReference>
<dbReference type="KEGG" id="gpi:GPICK_15830"/>
<evidence type="ECO:0000313" key="11">
    <source>
        <dbReference type="EMBL" id="AJE04643.1"/>
    </source>
</evidence>
<evidence type="ECO:0000256" key="2">
    <source>
        <dbReference type="ARBA" id="ARBA00022448"/>
    </source>
</evidence>
<evidence type="ECO:0000256" key="3">
    <source>
        <dbReference type="ARBA" id="ARBA00022475"/>
    </source>
</evidence>
<keyword evidence="5 10" id="KW-0812">Transmembrane</keyword>
<dbReference type="GO" id="GO:0015188">
    <property type="term" value="F:L-isoleucine transmembrane transporter activity"/>
    <property type="evidence" value="ECO:0007669"/>
    <property type="project" value="TreeGrafter"/>
</dbReference>
<keyword evidence="8 10" id="KW-0472">Membrane</keyword>
<evidence type="ECO:0000256" key="6">
    <source>
        <dbReference type="ARBA" id="ARBA00022970"/>
    </source>
</evidence>
<organism evidence="11 12">
    <name type="scientific">Geobacter pickeringii</name>
    <dbReference type="NCBI Taxonomy" id="345632"/>
    <lineage>
        <taxon>Bacteria</taxon>
        <taxon>Pseudomonadati</taxon>
        <taxon>Thermodesulfobacteriota</taxon>
        <taxon>Desulfuromonadia</taxon>
        <taxon>Geobacterales</taxon>
        <taxon>Geobacteraceae</taxon>
        <taxon>Geobacter</taxon>
    </lineage>
</organism>
<accession>A0A0B5BD43</accession>
<keyword evidence="6" id="KW-0029">Amino-acid transport</keyword>
<evidence type="ECO:0000256" key="9">
    <source>
        <dbReference type="ARBA" id="ARBA00037998"/>
    </source>
</evidence>
<dbReference type="PANTHER" id="PTHR11795:SF371">
    <property type="entry name" value="HIGH-AFFINITY BRANCHED-CHAIN AMINO ACID TRANSPORT SYSTEM PERMEASE PROTEIN LIVH"/>
    <property type="match status" value="1"/>
</dbReference>
<evidence type="ECO:0000256" key="4">
    <source>
        <dbReference type="ARBA" id="ARBA00022519"/>
    </source>
</evidence>
<dbReference type="STRING" id="345632.GPICK_15830"/>
<dbReference type="Pfam" id="PF02653">
    <property type="entry name" value="BPD_transp_2"/>
    <property type="match status" value="1"/>
</dbReference>
<dbReference type="GO" id="GO:0005886">
    <property type="term" value="C:plasma membrane"/>
    <property type="evidence" value="ECO:0007669"/>
    <property type="project" value="UniProtKB-SubCell"/>
</dbReference>
<dbReference type="GO" id="GO:0015192">
    <property type="term" value="F:L-phenylalanine transmembrane transporter activity"/>
    <property type="evidence" value="ECO:0007669"/>
    <property type="project" value="TreeGrafter"/>
</dbReference>
<keyword evidence="3" id="KW-1003">Cell membrane</keyword>
<feature type="transmembrane region" description="Helical" evidence="10">
    <location>
        <begin position="94"/>
        <end position="116"/>
    </location>
</feature>
<dbReference type="GO" id="GO:1903806">
    <property type="term" value="P:L-isoleucine import across plasma membrane"/>
    <property type="evidence" value="ECO:0007669"/>
    <property type="project" value="TreeGrafter"/>
</dbReference>
<evidence type="ECO:0000256" key="7">
    <source>
        <dbReference type="ARBA" id="ARBA00022989"/>
    </source>
</evidence>
<feature type="transmembrane region" description="Helical" evidence="10">
    <location>
        <begin position="6"/>
        <end position="33"/>
    </location>
</feature>
<evidence type="ECO:0000256" key="8">
    <source>
        <dbReference type="ARBA" id="ARBA00023136"/>
    </source>
</evidence>
<comment type="subcellular location">
    <subcellularLocation>
        <location evidence="1">Cell membrane</location>
        <topology evidence="1">Multi-pass membrane protein</topology>
    </subcellularLocation>
</comment>
<comment type="similarity">
    <text evidence="9">Belongs to the binding-protein-dependent transport system permease family. LivHM subfamily.</text>
</comment>
<dbReference type="GO" id="GO:0042941">
    <property type="term" value="P:D-alanine transmembrane transport"/>
    <property type="evidence" value="ECO:0007669"/>
    <property type="project" value="TreeGrafter"/>
</dbReference>
<evidence type="ECO:0000256" key="1">
    <source>
        <dbReference type="ARBA" id="ARBA00004651"/>
    </source>
</evidence>
<name>A0A0B5BD43_9BACT</name>
<sequence>MLLQQLINGIALGSTYALIALGYTMVYGIIALINFAHGEIFMAGAFVGLFMVTILKLNIFVAMAGAMVFCMVMGVVIEQIAYRPLRKSSRLSALISAIGVSIFLSTLALMVFGADAKGYPDNAFPVRQIKLFGAEISTLQLLIIGVSAALMLGLEFIVQKTKTGKAMRATSEDYNTAALMGINVNRIISFTFALGSALAAAGGVLVGLLFNAVSFNMGLMAGLKAFSAAVLGGIGSIPGAMLGGLLLGVAEVFGVAAGFSSYRDAIAFAILVLVLLVKPTGLLGQKIQKKV</sequence>
<feature type="transmembrane region" description="Helical" evidence="10">
    <location>
        <begin position="187"/>
        <end position="209"/>
    </location>
</feature>
<gene>
    <name evidence="11" type="ORF">GPICK_15830</name>
</gene>
<evidence type="ECO:0000256" key="5">
    <source>
        <dbReference type="ARBA" id="ARBA00022692"/>
    </source>
</evidence>
<protein>
    <submittedName>
        <fullName evidence="11">ABC transporter permease</fullName>
    </submittedName>
</protein>
<dbReference type="Proteomes" id="UP000057609">
    <property type="component" value="Chromosome"/>
</dbReference>
<dbReference type="GO" id="GO:0015808">
    <property type="term" value="P:L-alanine transport"/>
    <property type="evidence" value="ECO:0007669"/>
    <property type="project" value="TreeGrafter"/>
</dbReference>
<dbReference type="HOGENOM" id="CLU_039929_3_0_7"/>
<feature type="transmembrane region" description="Helical" evidence="10">
    <location>
        <begin position="136"/>
        <end position="158"/>
    </location>
</feature>
<dbReference type="OrthoDB" id="9807115at2"/>
<keyword evidence="7 10" id="KW-1133">Transmembrane helix</keyword>
<dbReference type="AlphaFoldDB" id="A0A0B5BD43"/>
<evidence type="ECO:0000313" key="12">
    <source>
        <dbReference type="Proteomes" id="UP000057609"/>
    </source>
</evidence>
<dbReference type="InterPro" id="IPR052157">
    <property type="entry name" value="BCAA_transport_permease"/>
</dbReference>
<dbReference type="GO" id="GO:0015190">
    <property type="term" value="F:L-leucine transmembrane transporter activity"/>
    <property type="evidence" value="ECO:0007669"/>
    <property type="project" value="TreeGrafter"/>
</dbReference>
<dbReference type="RefSeq" id="WP_039744842.1">
    <property type="nucleotide sequence ID" value="NZ_CP009788.1"/>
</dbReference>
<evidence type="ECO:0000256" key="10">
    <source>
        <dbReference type="SAM" id="Phobius"/>
    </source>
</evidence>
<keyword evidence="12" id="KW-1185">Reference proteome</keyword>
<keyword evidence="2" id="KW-0813">Transport</keyword>
<dbReference type="EMBL" id="CP009788">
    <property type="protein sequence ID" value="AJE04643.1"/>
    <property type="molecule type" value="Genomic_DNA"/>
</dbReference>
<dbReference type="PANTHER" id="PTHR11795">
    <property type="entry name" value="BRANCHED-CHAIN AMINO ACID TRANSPORT SYSTEM PERMEASE PROTEIN LIVH"/>
    <property type="match status" value="1"/>
</dbReference>
<dbReference type="CDD" id="cd06582">
    <property type="entry name" value="TM_PBP1_LivH_like"/>
    <property type="match status" value="1"/>
</dbReference>